<dbReference type="NCBIfam" id="TIGR00254">
    <property type="entry name" value="GGDEF"/>
    <property type="match status" value="1"/>
</dbReference>
<dbReference type="InterPro" id="IPR013655">
    <property type="entry name" value="PAS_fold_3"/>
</dbReference>
<dbReference type="Proteomes" id="UP000295536">
    <property type="component" value="Unassembled WGS sequence"/>
</dbReference>
<evidence type="ECO:0000256" key="1">
    <source>
        <dbReference type="PROSITE-ProRule" id="PRU00169"/>
    </source>
</evidence>
<evidence type="ECO:0000259" key="2">
    <source>
        <dbReference type="PROSITE" id="PS50110"/>
    </source>
</evidence>
<feature type="domain" description="EAL" evidence="3">
    <location>
        <begin position="453"/>
        <end position="706"/>
    </location>
</feature>
<keyword evidence="1" id="KW-0597">Phosphoprotein</keyword>
<dbReference type="Gene3D" id="3.20.20.450">
    <property type="entry name" value="EAL domain"/>
    <property type="match status" value="1"/>
</dbReference>
<keyword evidence="6" id="KW-0378">Hydrolase</keyword>
<evidence type="ECO:0000259" key="4">
    <source>
        <dbReference type="PROSITE" id="PS50887"/>
    </source>
</evidence>
<dbReference type="SMART" id="SM00448">
    <property type="entry name" value="REC"/>
    <property type="match status" value="1"/>
</dbReference>
<dbReference type="SUPFAM" id="SSF55073">
    <property type="entry name" value="Nucleotide cyclase"/>
    <property type="match status" value="1"/>
</dbReference>
<dbReference type="Gene3D" id="3.30.70.270">
    <property type="match status" value="1"/>
</dbReference>
<dbReference type="AlphaFoldDB" id="A0A4R3LGY3"/>
<dbReference type="PROSITE" id="PS50887">
    <property type="entry name" value="GGDEF"/>
    <property type="match status" value="1"/>
</dbReference>
<name>A0A4R3LGY3_9BURK</name>
<feature type="domain" description="Response regulatory" evidence="2">
    <location>
        <begin position="28"/>
        <end position="144"/>
    </location>
</feature>
<dbReference type="FunFam" id="3.20.20.450:FF:000001">
    <property type="entry name" value="Cyclic di-GMP phosphodiesterase yahA"/>
    <property type="match status" value="1"/>
</dbReference>
<proteinExistence type="predicted"/>
<dbReference type="CDD" id="cd00130">
    <property type="entry name" value="PAS"/>
    <property type="match status" value="1"/>
</dbReference>
<dbReference type="PANTHER" id="PTHR44757:SF2">
    <property type="entry name" value="BIOFILM ARCHITECTURE MAINTENANCE PROTEIN MBAA"/>
    <property type="match status" value="1"/>
</dbReference>
<reference evidence="5 7" key="1">
    <citation type="submission" date="2019-03" db="EMBL/GenBank/DDBJ databases">
        <title>Genomic Encyclopedia of Type Strains, Phase IV (KMG-IV): sequencing the most valuable type-strain genomes for metagenomic binning, comparative biology and taxonomic classification.</title>
        <authorList>
            <person name="Goeker M."/>
        </authorList>
    </citation>
    <scope>NUCLEOTIDE SEQUENCE [LARGE SCALE GENOMIC DNA]</scope>
    <source>
        <strain evidence="5 7">DSM 12034</strain>
    </source>
</reference>
<evidence type="ECO:0000313" key="5">
    <source>
        <dbReference type="EMBL" id="TCS99369.1"/>
    </source>
</evidence>
<dbReference type="InterPro" id="IPR011006">
    <property type="entry name" value="CheY-like_superfamily"/>
</dbReference>
<dbReference type="SUPFAM" id="SSF52172">
    <property type="entry name" value="CheY-like"/>
    <property type="match status" value="1"/>
</dbReference>
<dbReference type="PROSITE" id="PS50883">
    <property type="entry name" value="EAL"/>
    <property type="match status" value="1"/>
</dbReference>
<comment type="caution">
    <text evidence="5">The sequence shown here is derived from an EMBL/GenBank/DDBJ whole genome shotgun (WGS) entry which is preliminary data.</text>
</comment>
<gene>
    <name evidence="6" type="primary">gmr_1</name>
    <name evidence="5" type="ORF">EDC36_10246</name>
    <name evidence="6" type="ORF">Tigna_00199</name>
</gene>
<dbReference type="OrthoDB" id="9813903at2"/>
<dbReference type="EMBL" id="VJNC01000001">
    <property type="protein sequence ID" value="TSE24196.1"/>
    <property type="molecule type" value="Genomic_DNA"/>
</dbReference>
<dbReference type="CDD" id="cd17574">
    <property type="entry name" value="REC_OmpR"/>
    <property type="match status" value="1"/>
</dbReference>
<dbReference type="Gene3D" id="3.30.450.20">
    <property type="entry name" value="PAS domain"/>
    <property type="match status" value="1"/>
</dbReference>
<dbReference type="InterPro" id="IPR000160">
    <property type="entry name" value="GGDEF_dom"/>
</dbReference>
<dbReference type="CDD" id="cd01948">
    <property type="entry name" value="EAL"/>
    <property type="match status" value="1"/>
</dbReference>
<sequence length="710" mass="77713">MLCWHVMSALESKPTHAAPATEAPAPPHVLVVDDDDHTRAMVAALLRRDGLQVTEATDGEQGVALAHATRPDLILLDVMMPGIDGHATCARIRELLRDDALPIVMLTGADDVASIDAAFQAGATDFITKPIQWTLLRQRVRYALRAGRQARELRRAHLRELAVRRVAGMGYWEWRLDDDTLSWSDEFEPLAGIRATQGVLREAFLQRVHPQDAARLRAGLDDARSGRGRLDLEFRITLQGGERILRVVGQRGQEGADAAYVFGVFHDLTAVRRTEALVDYLSLHDEVTDLPNRRLFLRQVGQALEQGGEGVWVVAADIQRFGRLNETLGESVANQVLRQLGARLRRLREAGTVLDVARIDGDEFAWAQRVPAGHALEAAIEGVLLALQQPVHLGTGPLQLNLNAGCAAYPVHGQAPEALLTQAQQAQRRARVQGRSWAVADLDELDAQHRQRQLALEQALQSALNNDEFVLVYQPQLDFASGRIQGCEALLRWHSPTLGVVPPAQFIGLLEESGRIVDVGAWVLREAARQAAAWERAGMPLRVGVNLSARQFMSPRLTADIEAALHASGVTPALLELEITESLTMHDVEHAVALLQRFRALGVSVALDDFGVGHSSLAYVLQFPIDVLKIDRAFVTHVTRGRADRAIVRAIVALAQALGVETIAEGVETQRQCDFLEALGVTQVQGYLIGRPMTAAELEALARRAPGARA</sequence>
<dbReference type="Proteomes" id="UP000315577">
    <property type="component" value="Unassembled WGS sequence"/>
</dbReference>
<dbReference type="PROSITE" id="PS50110">
    <property type="entry name" value="RESPONSE_REGULATORY"/>
    <property type="match status" value="1"/>
</dbReference>
<evidence type="ECO:0000313" key="8">
    <source>
        <dbReference type="Proteomes" id="UP000315577"/>
    </source>
</evidence>
<evidence type="ECO:0000313" key="7">
    <source>
        <dbReference type="Proteomes" id="UP000295536"/>
    </source>
</evidence>
<dbReference type="SUPFAM" id="SSF141868">
    <property type="entry name" value="EAL domain-like"/>
    <property type="match status" value="1"/>
</dbReference>
<dbReference type="SUPFAM" id="SSF55785">
    <property type="entry name" value="PYP-like sensor domain (PAS domain)"/>
    <property type="match status" value="1"/>
</dbReference>
<dbReference type="InterPro" id="IPR001633">
    <property type="entry name" value="EAL_dom"/>
</dbReference>
<dbReference type="Pfam" id="PF00563">
    <property type="entry name" value="EAL"/>
    <property type="match status" value="1"/>
</dbReference>
<dbReference type="Gene3D" id="3.40.50.2300">
    <property type="match status" value="1"/>
</dbReference>
<dbReference type="GO" id="GO:0071111">
    <property type="term" value="F:cyclic-guanylate-specific phosphodiesterase activity"/>
    <property type="evidence" value="ECO:0007669"/>
    <property type="project" value="UniProtKB-EC"/>
</dbReference>
<dbReference type="EC" id="3.1.4.52" evidence="6"/>
<dbReference type="CDD" id="cd01949">
    <property type="entry name" value="GGDEF"/>
    <property type="match status" value="1"/>
</dbReference>
<dbReference type="Pfam" id="PF00990">
    <property type="entry name" value="GGDEF"/>
    <property type="match status" value="1"/>
</dbReference>
<dbReference type="EMBL" id="SMAH01000002">
    <property type="protein sequence ID" value="TCS99369.1"/>
    <property type="molecule type" value="Genomic_DNA"/>
</dbReference>
<dbReference type="SMART" id="SM00052">
    <property type="entry name" value="EAL"/>
    <property type="match status" value="1"/>
</dbReference>
<dbReference type="SMART" id="SM00267">
    <property type="entry name" value="GGDEF"/>
    <property type="match status" value="1"/>
</dbReference>
<dbReference type="PANTHER" id="PTHR44757">
    <property type="entry name" value="DIGUANYLATE CYCLASE DGCP"/>
    <property type="match status" value="1"/>
</dbReference>
<dbReference type="InterPro" id="IPR000014">
    <property type="entry name" value="PAS"/>
</dbReference>
<evidence type="ECO:0000259" key="3">
    <source>
        <dbReference type="PROSITE" id="PS50883"/>
    </source>
</evidence>
<feature type="domain" description="GGDEF" evidence="4">
    <location>
        <begin position="309"/>
        <end position="442"/>
    </location>
</feature>
<dbReference type="InterPro" id="IPR029787">
    <property type="entry name" value="Nucleotide_cyclase"/>
</dbReference>
<accession>A0A4R3LGY3</accession>
<organism evidence="5 7">
    <name type="scientific">Tepidimonas ignava</name>
    <dbReference type="NCBI Taxonomy" id="114249"/>
    <lineage>
        <taxon>Bacteria</taxon>
        <taxon>Pseudomonadati</taxon>
        <taxon>Pseudomonadota</taxon>
        <taxon>Betaproteobacteria</taxon>
        <taxon>Burkholderiales</taxon>
        <taxon>Tepidimonas</taxon>
    </lineage>
</organism>
<dbReference type="InterPro" id="IPR001789">
    <property type="entry name" value="Sig_transdc_resp-reg_receiver"/>
</dbReference>
<keyword evidence="8" id="KW-1185">Reference proteome</keyword>
<evidence type="ECO:0000313" key="6">
    <source>
        <dbReference type="EMBL" id="TSE24196.1"/>
    </source>
</evidence>
<dbReference type="InterPro" id="IPR043128">
    <property type="entry name" value="Rev_trsase/Diguanyl_cyclase"/>
</dbReference>
<dbReference type="InterPro" id="IPR035919">
    <property type="entry name" value="EAL_sf"/>
</dbReference>
<dbReference type="InterPro" id="IPR052155">
    <property type="entry name" value="Biofilm_reg_signaling"/>
</dbReference>
<dbReference type="GO" id="GO:0000160">
    <property type="term" value="P:phosphorelay signal transduction system"/>
    <property type="evidence" value="ECO:0007669"/>
    <property type="project" value="InterPro"/>
</dbReference>
<dbReference type="InterPro" id="IPR035965">
    <property type="entry name" value="PAS-like_dom_sf"/>
</dbReference>
<dbReference type="Pfam" id="PF08447">
    <property type="entry name" value="PAS_3"/>
    <property type="match status" value="1"/>
</dbReference>
<reference evidence="6 8" key="2">
    <citation type="submission" date="2019-07" db="EMBL/GenBank/DDBJ databases">
        <title>Tepidimonas ignava SPS-1037 draft genome.</title>
        <authorList>
            <person name="Da Costa M.S."/>
            <person name="Froufe H.J.C."/>
            <person name="Egas C."/>
            <person name="Albuquerque L."/>
        </authorList>
    </citation>
    <scope>NUCLEOTIDE SEQUENCE [LARGE SCALE GENOMIC DNA]</scope>
    <source>
        <strain evidence="6 8">SPS-1037</strain>
    </source>
</reference>
<protein>
    <submittedName>
        <fullName evidence="6">Cyclic di-GMP phosphodiesterase Gmr</fullName>
        <ecNumber evidence="6">3.1.4.52</ecNumber>
    </submittedName>
    <submittedName>
        <fullName evidence="5">Response regulator receiver modulated diguanylate cyclase/phosphodiesterase</fullName>
    </submittedName>
</protein>
<feature type="modified residue" description="4-aspartylphosphate" evidence="1">
    <location>
        <position position="77"/>
    </location>
</feature>
<dbReference type="Pfam" id="PF00072">
    <property type="entry name" value="Response_reg"/>
    <property type="match status" value="1"/>
</dbReference>